<keyword evidence="1 5" id="KW-0812">Transmembrane</keyword>
<proteinExistence type="predicted"/>
<dbReference type="EMBL" id="JH816363">
    <property type="protein sequence ID" value="EKC40899.1"/>
    <property type="molecule type" value="Genomic_DNA"/>
</dbReference>
<accession>K1RB61</accession>
<feature type="transmembrane region" description="Helical" evidence="5">
    <location>
        <begin position="357"/>
        <end position="379"/>
    </location>
</feature>
<feature type="transmembrane region" description="Helical" evidence="5">
    <location>
        <begin position="65"/>
        <end position="83"/>
    </location>
</feature>
<dbReference type="AlphaFoldDB" id="K1RB61"/>
<protein>
    <submittedName>
        <fullName evidence="6">Sodium-dependent glucose transporter 1</fullName>
    </submittedName>
</protein>
<feature type="transmembrane region" description="Helical" evidence="5">
    <location>
        <begin position="256"/>
        <end position="277"/>
    </location>
</feature>
<feature type="transmembrane region" description="Helical" evidence="5">
    <location>
        <begin position="309"/>
        <end position="327"/>
    </location>
</feature>
<dbReference type="HOGENOM" id="CLU_028923_2_0_1"/>
<feature type="transmembrane region" description="Helical" evidence="5">
    <location>
        <begin position="420"/>
        <end position="443"/>
    </location>
</feature>
<evidence type="ECO:0000256" key="5">
    <source>
        <dbReference type="SAM" id="Phobius"/>
    </source>
</evidence>
<sequence>MGLSNEEFSKNKSSPQHDFKDLEVNDNDVHIEEREGLNKSILEEDSEKEGILARLRRDAIYREKYLISLGIMWSFFVLGWTMGQFGPSLLDLRIITSTSLKQASAFMTGHSVGILVGSVVLGIIFDKMKQEKTYCVAWTVLTMMFILAVIPWCYIYELMVAMHVFKGLAGGGLDTTGNALLISIWRDDGKSFLQSIQFAFAIGGAISPFVTSPFLAPEKDMNITSAITGNESIANYTNNATTSDSGDFPWTESRLYVPYSIAAFLALTATVPLFVLACTSDRPTDVLTKSSEDDSVGEERKTQKLSTGINAFVLIILMVFLGIDCAMEDGFNNFLAIFCVRFAGFFTAAQFKFYEGIWISSAIVGLAMSMIFPLVFAWTEESILPVTGFVASLFLIACSLGTMINPIVLGFLMENSTPMWFPYLLLGESVITFLVLCLVWTVASHISRLKNTFRDVKIEIRSEDQDNPEHKNFIAESELNEERL</sequence>
<feature type="transmembrane region" description="Helical" evidence="5">
    <location>
        <begin position="334"/>
        <end position="351"/>
    </location>
</feature>
<dbReference type="Gene3D" id="1.20.1250.20">
    <property type="entry name" value="MFS general substrate transporter like domains"/>
    <property type="match status" value="1"/>
</dbReference>
<evidence type="ECO:0000256" key="4">
    <source>
        <dbReference type="SAM" id="MobiDB-lite"/>
    </source>
</evidence>
<feature type="transmembrane region" description="Helical" evidence="5">
    <location>
        <begin position="103"/>
        <end position="124"/>
    </location>
</feature>
<feature type="transmembrane region" description="Helical" evidence="5">
    <location>
        <begin position="386"/>
        <end position="408"/>
    </location>
</feature>
<evidence type="ECO:0000313" key="6">
    <source>
        <dbReference type="EMBL" id="EKC40899.1"/>
    </source>
</evidence>
<feature type="transmembrane region" description="Helical" evidence="5">
    <location>
        <begin position="196"/>
        <end position="216"/>
    </location>
</feature>
<dbReference type="PANTHER" id="PTHR23121">
    <property type="entry name" value="SODIUM-DEPENDENT GLUCOSE TRANSPORTER 1"/>
    <property type="match status" value="1"/>
</dbReference>
<dbReference type="PANTHER" id="PTHR23121:SF9">
    <property type="entry name" value="SODIUM-DEPENDENT GLUCOSE TRANSPORTER 1"/>
    <property type="match status" value="1"/>
</dbReference>
<feature type="transmembrane region" description="Helical" evidence="5">
    <location>
        <begin position="136"/>
        <end position="157"/>
    </location>
</feature>
<keyword evidence="3 5" id="KW-0472">Membrane</keyword>
<organism evidence="6">
    <name type="scientific">Magallana gigas</name>
    <name type="common">Pacific oyster</name>
    <name type="synonym">Crassostrea gigas</name>
    <dbReference type="NCBI Taxonomy" id="29159"/>
    <lineage>
        <taxon>Eukaryota</taxon>
        <taxon>Metazoa</taxon>
        <taxon>Spiralia</taxon>
        <taxon>Lophotrochozoa</taxon>
        <taxon>Mollusca</taxon>
        <taxon>Bivalvia</taxon>
        <taxon>Autobranchia</taxon>
        <taxon>Pteriomorphia</taxon>
        <taxon>Ostreida</taxon>
        <taxon>Ostreoidea</taxon>
        <taxon>Ostreidae</taxon>
        <taxon>Magallana</taxon>
    </lineage>
</organism>
<name>K1RB61_MAGGI</name>
<gene>
    <name evidence="6" type="ORF">CGI_10028615</name>
</gene>
<evidence type="ECO:0000256" key="3">
    <source>
        <dbReference type="ARBA" id="ARBA00023136"/>
    </source>
</evidence>
<keyword evidence="2 5" id="KW-1133">Transmembrane helix</keyword>
<dbReference type="InParanoid" id="K1RB61"/>
<reference evidence="6" key="1">
    <citation type="journal article" date="2012" name="Nature">
        <title>The oyster genome reveals stress adaptation and complexity of shell formation.</title>
        <authorList>
            <person name="Zhang G."/>
            <person name="Fang X."/>
            <person name="Guo X."/>
            <person name="Li L."/>
            <person name="Luo R."/>
            <person name="Xu F."/>
            <person name="Yang P."/>
            <person name="Zhang L."/>
            <person name="Wang X."/>
            <person name="Qi H."/>
            <person name="Xiong Z."/>
            <person name="Que H."/>
            <person name="Xie Y."/>
            <person name="Holland P.W."/>
            <person name="Paps J."/>
            <person name="Zhu Y."/>
            <person name="Wu F."/>
            <person name="Chen Y."/>
            <person name="Wang J."/>
            <person name="Peng C."/>
            <person name="Meng J."/>
            <person name="Yang L."/>
            <person name="Liu J."/>
            <person name="Wen B."/>
            <person name="Zhang N."/>
            <person name="Huang Z."/>
            <person name="Zhu Q."/>
            <person name="Feng Y."/>
            <person name="Mount A."/>
            <person name="Hedgecock D."/>
            <person name="Xu Z."/>
            <person name="Liu Y."/>
            <person name="Domazet-Loso T."/>
            <person name="Du Y."/>
            <person name="Sun X."/>
            <person name="Zhang S."/>
            <person name="Liu B."/>
            <person name="Cheng P."/>
            <person name="Jiang X."/>
            <person name="Li J."/>
            <person name="Fan D."/>
            <person name="Wang W."/>
            <person name="Fu W."/>
            <person name="Wang T."/>
            <person name="Wang B."/>
            <person name="Zhang J."/>
            <person name="Peng Z."/>
            <person name="Li Y."/>
            <person name="Li N."/>
            <person name="Wang J."/>
            <person name="Chen M."/>
            <person name="He Y."/>
            <person name="Tan F."/>
            <person name="Song X."/>
            <person name="Zheng Q."/>
            <person name="Huang R."/>
            <person name="Yang H."/>
            <person name="Du X."/>
            <person name="Chen L."/>
            <person name="Yang M."/>
            <person name="Gaffney P.M."/>
            <person name="Wang S."/>
            <person name="Luo L."/>
            <person name="She Z."/>
            <person name="Ming Y."/>
            <person name="Huang W."/>
            <person name="Zhang S."/>
            <person name="Huang B."/>
            <person name="Zhang Y."/>
            <person name="Qu T."/>
            <person name="Ni P."/>
            <person name="Miao G."/>
            <person name="Wang J."/>
            <person name="Wang Q."/>
            <person name="Steinberg C.E."/>
            <person name="Wang H."/>
            <person name="Li N."/>
            <person name="Qian L."/>
            <person name="Zhang G."/>
            <person name="Li Y."/>
            <person name="Yang H."/>
            <person name="Liu X."/>
            <person name="Wang J."/>
            <person name="Yin Y."/>
            <person name="Wang J."/>
        </authorList>
    </citation>
    <scope>NUCLEOTIDE SEQUENCE [LARGE SCALE GENOMIC DNA]</scope>
    <source>
        <strain evidence="6">05x7-T-G4-1.051#20</strain>
    </source>
</reference>
<keyword evidence="6" id="KW-0762">Sugar transport</keyword>
<feature type="region of interest" description="Disordered" evidence="4">
    <location>
        <begin position="1"/>
        <end position="20"/>
    </location>
</feature>
<dbReference type="InterPro" id="IPR036259">
    <property type="entry name" value="MFS_trans_sf"/>
</dbReference>
<evidence type="ECO:0000256" key="2">
    <source>
        <dbReference type="ARBA" id="ARBA00022989"/>
    </source>
</evidence>
<evidence type="ECO:0000256" key="1">
    <source>
        <dbReference type="ARBA" id="ARBA00022692"/>
    </source>
</evidence>
<dbReference type="SUPFAM" id="SSF103473">
    <property type="entry name" value="MFS general substrate transporter"/>
    <property type="match status" value="1"/>
</dbReference>
<keyword evidence="6" id="KW-0813">Transport</keyword>
<feature type="compositionally biased region" description="Basic and acidic residues" evidence="4">
    <location>
        <begin position="7"/>
        <end position="20"/>
    </location>
</feature>